<dbReference type="OrthoDB" id="10037288at2759"/>
<evidence type="ECO:0000313" key="4">
    <source>
        <dbReference type="Proteomes" id="UP000278807"/>
    </source>
</evidence>
<accession>A0A0R3TP49</accession>
<organism evidence="5">
    <name type="scientific">Rodentolepis nana</name>
    <name type="common">Dwarf tapeworm</name>
    <name type="synonym">Hymenolepis nana</name>
    <dbReference type="NCBI Taxonomy" id="102285"/>
    <lineage>
        <taxon>Eukaryota</taxon>
        <taxon>Metazoa</taxon>
        <taxon>Spiralia</taxon>
        <taxon>Lophotrochozoa</taxon>
        <taxon>Platyhelminthes</taxon>
        <taxon>Cestoda</taxon>
        <taxon>Eucestoda</taxon>
        <taxon>Cyclophyllidea</taxon>
        <taxon>Hymenolepididae</taxon>
        <taxon>Rodentolepis</taxon>
    </lineage>
</organism>
<dbReference type="Gene3D" id="6.20.200.20">
    <property type="match status" value="1"/>
</dbReference>
<reference evidence="3 4" key="2">
    <citation type="submission" date="2018-11" db="EMBL/GenBank/DDBJ databases">
        <authorList>
            <consortium name="Pathogen Informatics"/>
        </authorList>
    </citation>
    <scope>NUCLEOTIDE SEQUENCE [LARGE SCALE GENOMIC DNA]</scope>
</reference>
<dbReference type="SMART" id="SM00214">
    <property type="entry name" value="VWC"/>
    <property type="match status" value="1"/>
</dbReference>
<keyword evidence="1" id="KW-0472">Membrane</keyword>
<dbReference type="WBParaSite" id="HNAJ_0000921801-mRNA-1">
    <property type="protein sequence ID" value="HNAJ_0000921801-mRNA-1"/>
    <property type="gene ID" value="HNAJ_0000921801"/>
</dbReference>
<dbReference type="PROSITE" id="PS01208">
    <property type="entry name" value="VWFC_1"/>
    <property type="match status" value="1"/>
</dbReference>
<keyword evidence="1" id="KW-0812">Transmembrane</keyword>
<evidence type="ECO:0000256" key="1">
    <source>
        <dbReference type="SAM" id="Phobius"/>
    </source>
</evidence>
<keyword evidence="1" id="KW-1133">Transmembrane helix</keyword>
<evidence type="ECO:0000259" key="2">
    <source>
        <dbReference type="PROSITE" id="PS50184"/>
    </source>
</evidence>
<name>A0A0R3TP49_RODNA</name>
<dbReference type="AlphaFoldDB" id="A0A0R3TP49"/>
<dbReference type="STRING" id="102285.A0A0R3TP49"/>
<sequence>MLCVPLGPPNLELVHFLFCAADWIIRKSCRRGSQERGFPTPDSIMAAEPCQRGKPQAAVSGRFDKKDSGRYANKPRRFLMTTLFHRRDIVITLALIVALVTIQPSILVAAQRGERTCMLEDGRVLQPGEVMEQSRSCMACICNGDTGEVDCERQNCPDLDCGPEGTQPAEPGECCPRCRRKLQAIRKTFKVNHPQ</sequence>
<evidence type="ECO:0000313" key="5">
    <source>
        <dbReference type="WBParaSite" id="HNAJ_0000921801-mRNA-1"/>
    </source>
</evidence>
<dbReference type="Proteomes" id="UP000278807">
    <property type="component" value="Unassembled WGS sequence"/>
</dbReference>
<reference evidence="5" key="1">
    <citation type="submission" date="2017-02" db="UniProtKB">
        <authorList>
            <consortium name="WormBaseParasite"/>
        </authorList>
    </citation>
    <scope>IDENTIFICATION</scope>
</reference>
<dbReference type="PROSITE" id="PS50184">
    <property type="entry name" value="VWFC_2"/>
    <property type="match status" value="1"/>
</dbReference>
<keyword evidence="4" id="KW-1185">Reference proteome</keyword>
<proteinExistence type="predicted"/>
<gene>
    <name evidence="3" type="ORF">HNAJ_LOCUS9214</name>
</gene>
<dbReference type="Pfam" id="PF00093">
    <property type="entry name" value="VWC"/>
    <property type="match status" value="1"/>
</dbReference>
<evidence type="ECO:0000313" key="3">
    <source>
        <dbReference type="EMBL" id="VDO05579.1"/>
    </source>
</evidence>
<protein>
    <submittedName>
        <fullName evidence="5">VWFC domain-containing protein</fullName>
    </submittedName>
</protein>
<feature type="domain" description="VWFC" evidence="2">
    <location>
        <begin position="115"/>
        <end position="179"/>
    </location>
</feature>
<feature type="transmembrane region" description="Helical" evidence="1">
    <location>
        <begin position="89"/>
        <end position="110"/>
    </location>
</feature>
<dbReference type="SUPFAM" id="SSF57603">
    <property type="entry name" value="FnI-like domain"/>
    <property type="match status" value="1"/>
</dbReference>
<dbReference type="InterPro" id="IPR001007">
    <property type="entry name" value="VWF_dom"/>
</dbReference>
<dbReference type="EMBL" id="UZAE01012533">
    <property type="protein sequence ID" value="VDO05579.1"/>
    <property type="molecule type" value="Genomic_DNA"/>
</dbReference>